<accession>A0A517W1B3</accession>
<dbReference type="InterPro" id="IPR016036">
    <property type="entry name" value="Malonyl_transacylase_ACP-bd"/>
</dbReference>
<name>A0A517W1B3_9PLAN</name>
<dbReference type="Proteomes" id="UP000318704">
    <property type="component" value="Chromosome"/>
</dbReference>
<dbReference type="Gene3D" id="3.30.70.250">
    <property type="entry name" value="Malonyl-CoA ACP transacylase, ACP-binding"/>
    <property type="match status" value="1"/>
</dbReference>
<feature type="domain" description="Malonyl-CoA:ACP transacylase (MAT)" evidence="4">
    <location>
        <begin position="7"/>
        <end position="302"/>
    </location>
</feature>
<dbReference type="AlphaFoldDB" id="A0A517W1B3"/>
<sequence length="302" mass="32524">MSRIAFLFPGQGAQHVGMGKTIVEKYPAALELFNRAAEILQYDLAKLCFEGPSEELDSTVVSQPALFVTSLAALEMLRADSPDKVLACEMAAGLSLGEYTALVFAGAMTFEDGLRVVQRRGEAMQAAADANPSGMVSVLLLDREKVVEICKAASSAGKIWIANYLCPGNIVLSGENSACERAAELAEQEGGRAIPLAVAGAFHTEIMKPADSQLSEALGGVGLKKPEIPVISNVDAEIHEDPDEIRELLIRQVISPVLWEDSIRKMLDNGFDEFYEIGPGKVLKGLMKRINRKIACETVNDS</sequence>
<dbReference type="SMART" id="SM00827">
    <property type="entry name" value="PKS_AT"/>
    <property type="match status" value="1"/>
</dbReference>
<dbReference type="PANTHER" id="PTHR47170">
    <property type="entry name" value="MALONYL-COA ACP TRANSACYLASE, ACP-BINDING"/>
    <property type="match status" value="1"/>
</dbReference>
<feature type="active site" evidence="3">
    <location>
        <position position="95"/>
    </location>
</feature>
<reference evidence="5 6" key="1">
    <citation type="submission" date="2019-03" db="EMBL/GenBank/DDBJ databases">
        <title>Deep-cultivation of Planctomycetes and their phenomic and genomic characterization uncovers novel biology.</title>
        <authorList>
            <person name="Wiegand S."/>
            <person name="Jogler M."/>
            <person name="Boedeker C."/>
            <person name="Pinto D."/>
            <person name="Vollmers J."/>
            <person name="Rivas-Marin E."/>
            <person name="Kohn T."/>
            <person name="Peeters S.H."/>
            <person name="Heuer A."/>
            <person name="Rast P."/>
            <person name="Oberbeckmann S."/>
            <person name="Bunk B."/>
            <person name="Jeske O."/>
            <person name="Meyerdierks A."/>
            <person name="Storesund J.E."/>
            <person name="Kallscheuer N."/>
            <person name="Luecker S."/>
            <person name="Lage O.M."/>
            <person name="Pohl T."/>
            <person name="Merkel B.J."/>
            <person name="Hornburger P."/>
            <person name="Mueller R.-W."/>
            <person name="Bruemmer F."/>
            <person name="Labrenz M."/>
            <person name="Spormann A.M."/>
            <person name="Op den Camp H."/>
            <person name="Overmann J."/>
            <person name="Amann R."/>
            <person name="Jetten M.S.M."/>
            <person name="Mascher T."/>
            <person name="Medema M.H."/>
            <person name="Devos D.P."/>
            <person name="Kaster A.-K."/>
            <person name="Ovreas L."/>
            <person name="Rohde M."/>
            <person name="Galperin M.Y."/>
            <person name="Jogler C."/>
        </authorList>
    </citation>
    <scope>NUCLEOTIDE SEQUENCE [LARGE SCALE GENOMIC DNA]</scope>
    <source>
        <strain evidence="5 6">V144</strain>
    </source>
</reference>
<evidence type="ECO:0000256" key="1">
    <source>
        <dbReference type="ARBA" id="ARBA00018953"/>
    </source>
</evidence>
<dbReference type="Gene3D" id="3.40.366.10">
    <property type="entry name" value="Malonyl-Coenzyme A Acyl Carrier Protein, domain 2"/>
    <property type="match status" value="1"/>
</dbReference>
<comment type="catalytic activity">
    <reaction evidence="2">
        <text>holo-[ACP] + malonyl-CoA = malonyl-[ACP] + CoA</text>
        <dbReference type="Rhea" id="RHEA:41792"/>
        <dbReference type="Rhea" id="RHEA-COMP:9623"/>
        <dbReference type="Rhea" id="RHEA-COMP:9685"/>
        <dbReference type="ChEBI" id="CHEBI:57287"/>
        <dbReference type="ChEBI" id="CHEBI:57384"/>
        <dbReference type="ChEBI" id="CHEBI:64479"/>
        <dbReference type="ChEBI" id="CHEBI:78449"/>
        <dbReference type="EC" id="2.3.1.39"/>
    </reaction>
</comment>
<dbReference type="SUPFAM" id="SSF52151">
    <property type="entry name" value="FabD/lysophospholipase-like"/>
    <property type="match status" value="1"/>
</dbReference>
<dbReference type="InterPro" id="IPR052760">
    <property type="entry name" value="Mitochondrial_malonyltrans"/>
</dbReference>
<dbReference type="InterPro" id="IPR001227">
    <property type="entry name" value="Ac_transferase_dom_sf"/>
</dbReference>
<comment type="similarity">
    <text evidence="2">Belongs to the fabD family.</text>
</comment>
<feature type="active site" evidence="3">
    <location>
        <position position="203"/>
    </location>
</feature>
<evidence type="ECO:0000313" key="5">
    <source>
        <dbReference type="EMBL" id="QDT99040.1"/>
    </source>
</evidence>
<keyword evidence="2 5" id="KW-0012">Acyltransferase</keyword>
<dbReference type="Pfam" id="PF00698">
    <property type="entry name" value="Acyl_transf_1"/>
    <property type="match status" value="1"/>
</dbReference>
<evidence type="ECO:0000256" key="3">
    <source>
        <dbReference type="PIRSR" id="PIRSR000446-1"/>
    </source>
</evidence>
<dbReference type="InterPro" id="IPR024925">
    <property type="entry name" value="Malonyl_CoA-ACP_transAc"/>
</dbReference>
<evidence type="ECO:0000256" key="2">
    <source>
        <dbReference type="PIRNR" id="PIRNR000446"/>
    </source>
</evidence>
<dbReference type="NCBIfam" id="TIGR00128">
    <property type="entry name" value="fabD"/>
    <property type="match status" value="1"/>
</dbReference>
<dbReference type="EMBL" id="CP037920">
    <property type="protein sequence ID" value="QDT99040.1"/>
    <property type="molecule type" value="Genomic_DNA"/>
</dbReference>
<organism evidence="5 6">
    <name type="scientific">Gimesia aquarii</name>
    <dbReference type="NCBI Taxonomy" id="2527964"/>
    <lineage>
        <taxon>Bacteria</taxon>
        <taxon>Pseudomonadati</taxon>
        <taxon>Planctomycetota</taxon>
        <taxon>Planctomycetia</taxon>
        <taxon>Planctomycetales</taxon>
        <taxon>Planctomycetaceae</taxon>
        <taxon>Gimesia</taxon>
    </lineage>
</organism>
<dbReference type="RefSeq" id="WP_144988192.1">
    <property type="nucleotide sequence ID" value="NZ_CP037920.1"/>
</dbReference>
<dbReference type="GO" id="GO:0004314">
    <property type="term" value="F:[acyl-carrier-protein] S-malonyltransferase activity"/>
    <property type="evidence" value="ECO:0007669"/>
    <property type="project" value="UniProtKB-EC"/>
</dbReference>
<gene>
    <name evidence="5" type="primary">fabD</name>
    <name evidence="5" type="ORF">V144x_45500</name>
</gene>
<dbReference type="InterPro" id="IPR004410">
    <property type="entry name" value="Malonyl_CoA-ACP_transAc_FabD"/>
</dbReference>
<keyword evidence="2 5" id="KW-0808">Transferase</keyword>
<dbReference type="KEGG" id="gaw:V144x_45500"/>
<dbReference type="PANTHER" id="PTHR47170:SF2">
    <property type="entry name" value="MALONYL-COA:ACP TRANSACYLASE (MAT) DOMAIN-CONTAINING PROTEIN"/>
    <property type="match status" value="1"/>
</dbReference>
<dbReference type="PIRSF" id="PIRSF000446">
    <property type="entry name" value="Mct"/>
    <property type="match status" value="1"/>
</dbReference>
<dbReference type="InterPro" id="IPR016035">
    <property type="entry name" value="Acyl_Trfase/lysoPLipase"/>
</dbReference>
<evidence type="ECO:0000259" key="4">
    <source>
        <dbReference type="SMART" id="SM00827"/>
    </source>
</evidence>
<dbReference type="EC" id="2.3.1.39" evidence="2"/>
<proteinExistence type="inferred from homology"/>
<evidence type="ECO:0000313" key="6">
    <source>
        <dbReference type="Proteomes" id="UP000318704"/>
    </source>
</evidence>
<dbReference type="SUPFAM" id="SSF55048">
    <property type="entry name" value="Probable ACP-binding domain of malonyl-CoA ACP transacylase"/>
    <property type="match status" value="1"/>
</dbReference>
<dbReference type="InterPro" id="IPR014043">
    <property type="entry name" value="Acyl_transferase_dom"/>
</dbReference>
<protein>
    <recommendedName>
        <fullName evidence="1 2">Malonyl CoA-acyl carrier protein transacylase</fullName>
        <ecNumber evidence="2">2.3.1.39</ecNumber>
    </recommendedName>
</protein>